<protein>
    <submittedName>
        <fullName evidence="1">Uncharacterized protein</fullName>
    </submittedName>
</protein>
<dbReference type="Proteomes" id="UP000070444">
    <property type="component" value="Unassembled WGS sequence"/>
</dbReference>
<evidence type="ECO:0000313" key="2">
    <source>
        <dbReference type="Proteomes" id="UP000070444"/>
    </source>
</evidence>
<name>A0A137PCL2_CONC2</name>
<evidence type="ECO:0000313" key="1">
    <source>
        <dbReference type="EMBL" id="KXN72736.1"/>
    </source>
</evidence>
<reference evidence="1 2" key="1">
    <citation type="journal article" date="2015" name="Genome Biol. Evol.">
        <title>Phylogenomic analyses indicate that early fungi evolved digesting cell walls of algal ancestors of land plants.</title>
        <authorList>
            <person name="Chang Y."/>
            <person name="Wang S."/>
            <person name="Sekimoto S."/>
            <person name="Aerts A.L."/>
            <person name="Choi C."/>
            <person name="Clum A."/>
            <person name="LaButti K.M."/>
            <person name="Lindquist E.A."/>
            <person name="Yee Ngan C."/>
            <person name="Ohm R.A."/>
            <person name="Salamov A.A."/>
            <person name="Grigoriev I.V."/>
            <person name="Spatafora J.W."/>
            <person name="Berbee M.L."/>
        </authorList>
    </citation>
    <scope>NUCLEOTIDE SEQUENCE [LARGE SCALE GENOMIC DNA]</scope>
    <source>
        <strain evidence="1 2">NRRL 28638</strain>
    </source>
</reference>
<dbReference type="EMBL" id="KQ964448">
    <property type="protein sequence ID" value="KXN72736.1"/>
    <property type="molecule type" value="Genomic_DNA"/>
</dbReference>
<sequence length="176" mass="20780">MYSEEIKYLSLYSNKYTHSNEIRNAYFSNRSCLTNVLDFLNQEVVIIAGPYFSYPEGIADIREESHIATDNGFYEEWCSVFDKFETIDREDCYHLSVSDNYATIVANNRRCIFTNKDMKGGNIFGTIFWVENYSELLETFRDKDLKKISKAIILPHEFKNIDNQDREVLDLEFFFS</sequence>
<gene>
    <name evidence="1" type="ORF">CONCODRAFT_4471</name>
</gene>
<dbReference type="AlphaFoldDB" id="A0A137PCL2"/>
<accession>A0A137PCL2</accession>
<organism evidence="1 2">
    <name type="scientific">Conidiobolus coronatus (strain ATCC 28846 / CBS 209.66 / NRRL 28638)</name>
    <name type="common">Delacroixia coronata</name>
    <dbReference type="NCBI Taxonomy" id="796925"/>
    <lineage>
        <taxon>Eukaryota</taxon>
        <taxon>Fungi</taxon>
        <taxon>Fungi incertae sedis</taxon>
        <taxon>Zoopagomycota</taxon>
        <taxon>Entomophthoromycotina</taxon>
        <taxon>Entomophthoromycetes</taxon>
        <taxon>Entomophthorales</taxon>
        <taxon>Ancylistaceae</taxon>
        <taxon>Conidiobolus</taxon>
    </lineage>
</organism>
<keyword evidence="2" id="KW-1185">Reference proteome</keyword>
<proteinExistence type="predicted"/>